<comment type="caution">
    <text evidence="1">The sequence shown here is derived from an EMBL/GenBank/DDBJ whole genome shotgun (WGS) entry which is preliminary data.</text>
</comment>
<dbReference type="EMBL" id="BARU01018127">
    <property type="protein sequence ID" value="GAH52824.1"/>
    <property type="molecule type" value="Genomic_DNA"/>
</dbReference>
<accession>X1HG68</accession>
<evidence type="ECO:0000313" key="1">
    <source>
        <dbReference type="EMBL" id="GAH52824.1"/>
    </source>
</evidence>
<reference evidence="1" key="1">
    <citation type="journal article" date="2014" name="Front. Microbiol.">
        <title>High frequency of phylogenetically diverse reductive dehalogenase-homologous genes in deep subseafloor sedimentary metagenomes.</title>
        <authorList>
            <person name="Kawai M."/>
            <person name="Futagami T."/>
            <person name="Toyoda A."/>
            <person name="Takaki Y."/>
            <person name="Nishi S."/>
            <person name="Hori S."/>
            <person name="Arai W."/>
            <person name="Tsubouchi T."/>
            <person name="Morono Y."/>
            <person name="Uchiyama I."/>
            <person name="Ito T."/>
            <person name="Fujiyama A."/>
            <person name="Inagaki F."/>
            <person name="Takami H."/>
        </authorList>
    </citation>
    <scope>NUCLEOTIDE SEQUENCE</scope>
    <source>
        <strain evidence="1">Expedition CK06-06</strain>
    </source>
</reference>
<sequence length="29" mass="3342">KLIVESDNSLLGMRIEEYSLEAIYKKVLS</sequence>
<gene>
    <name evidence="1" type="ORF">S03H2_29995</name>
</gene>
<dbReference type="AlphaFoldDB" id="X1HG68"/>
<feature type="non-terminal residue" evidence="1">
    <location>
        <position position="1"/>
    </location>
</feature>
<organism evidence="1">
    <name type="scientific">marine sediment metagenome</name>
    <dbReference type="NCBI Taxonomy" id="412755"/>
    <lineage>
        <taxon>unclassified sequences</taxon>
        <taxon>metagenomes</taxon>
        <taxon>ecological metagenomes</taxon>
    </lineage>
</organism>
<name>X1HG68_9ZZZZ</name>
<proteinExistence type="predicted"/>
<protein>
    <submittedName>
        <fullName evidence="1">Uncharacterized protein</fullName>
    </submittedName>
</protein>